<organism evidence="1">
    <name type="scientific">hydrothermal vent metagenome</name>
    <dbReference type="NCBI Taxonomy" id="652676"/>
    <lineage>
        <taxon>unclassified sequences</taxon>
        <taxon>metagenomes</taxon>
        <taxon>ecological metagenomes</taxon>
    </lineage>
</organism>
<sequence>MSKQISITSLIEKPVTNELSALSAKKIQQKSVSGSLSESQDVQKKTSIASQLMLSGKFELSIQAYKRIAKQYPHVTEECETQIGAALYFLGRYDESMVYFNKYNANDVEK</sequence>
<accession>A0A3B0YKX2</accession>
<evidence type="ECO:0008006" key="2">
    <source>
        <dbReference type="Google" id="ProtNLM"/>
    </source>
</evidence>
<dbReference type="EMBL" id="UOFL01000186">
    <property type="protein sequence ID" value="VAW80041.1"/>
    <property type="molecule type" value="Genomic_DNA"/>
</dbReference>
<evidence type="ECO:0000313" key="1">
    <source>
        <dbReference type="EMBL" id="VAW80041.1"/>
    </source>
</evidence>
<protein>
    <recommendedName>
        <fullName evidence="2">Tetratricopeptide repeat protein</fullName>
    </recommendedName>
</protein>
<proteinExistence type="predicted"/>
<gene>
    <name evidence="1" type="ORF">MNBD_GAMMA12-3258</name>
</gene>
<dbReference type="Gene3D" id="1.25.40.10">
    <property type="entry name" value="Tetratricopeptide repeat domain"/>
    <property type="match status" value="1"/>
</dbReference>
<reference evidence="1" key="1">
    <citation type="submission" date="2018-06" db="EMBL/GenBank/DDBJ databases">
        <authorList>
            <person name="Zhirakovskaya E."/>
        </authorList>
    </citation>
    <scope>NUCLEOTIDE SEQUENCE</scope>
</reference>
<name>A0A3B0YKX2_9ZZZZ</name>
<dbReference type="SUPFAM" id="SSF48452">
    <property type="entry name" value="TPR-like"/>
    <property type="match status" value="1"/>
</dbReference>
<dbReference type="InterPro" id="IPR011990">
    <property type="entry name" value="TPR-like_helical_dom_sf"/>
</dbReference>
<dbReference type="AlphaFoldDB" id="A0A3B0YKX2"/>